<evidence type="ECO:0000256" key="5">
    <source>
        <dbReference type="ARBA" id="ARBA00022801"/>
    </source>
</evidence>
<comment type="caution">
    <text evidence="9">The sequence shown here is derived from an EMBL/GenBank/DDBJ whole genome shotgun (WGS) entry which is preliminary data.</text>
</comment>
<reference evidence="9" key="1">
    <citation type="submission" date="2019-09" db="EMBL/GenBank/DDBJ databases">
        <title>Characterisation of the sponge microbiome using genome-centric metagenomics.</title>
        <authorList>
            <person name="Engelberts J.P."/>
            <person name="Robbins S.J."/>
            <person name="De Goeij J.M."/>
            <person name="Aranda M."/>
            <person name="Bell S.C."/>
            <person name="Webster N.S."/>
        </authorList>
    </citation>
    <scope>NUCLEOTIDE SEQUENCE</scope>
    <source>
        <strain evidence="9">SB0675_bin_29</strain>
    </source>
</reference>
<keyword evidence="4" id="KW-0732">Signal</keyword>
<dbReference type="AlphaFoldDB" id="A0A6B1G0W1"/>
<evidence type="ECO:0000313" key="9">
    <source>
        <dbReference type="EMBL" id="MYH63452.1"/>
    </source>
</evidence>
<sequence>MTKPKNVLFIAVDDLRPEISCFGKAKLHTPNLDKIAARGIQFNRAYCQVPVCGPSRISLLTGKRPSQPTGNRWGLGSPPPGEPSLPGYFKAQGFRTVSIGKVYHRNDDDESGWTRRYRDTFKEQPYTVHGYCAGYQLDENLRKLRNFGRQFSQAKAGLDLPPICEAADVPDNAYPDGIIAQRAVEVLREFQGQDDPLFLALGFYRPHLPWAVPQKYWDLYDRDDVNLAQNPFLPKDGIGISNLGDFLHYGEEEIDRTYSDLAKYSEDDFPLLSEAKQRECIHGYWASVSFTDAQIGRVLAELERLDQLDETVIVLWGDNGWHLGEHRLWSKTTSFEESTRIPMLVSVPGLTNGLPCNALVELVDLYPTLCDLVGFERPPHLEGLSLAPLLENPHKEWKAGVFSMMHQGHARTLRTDRYRLTRYTYVPAEGDLWHLRDSALGHAFELFDLHNDPGENVNIAGRPEHRAQVEELDRMLTAGWAPIRSQAQC</sequence>
<evidence type="ECO:0000259" key="8">
    <source>
        <dbReference type="Pfam" id="PF00884"/>
    </source>
</evidence>
<dbReference type="InterPro" id="IPR024607">
    <property type="entry name" value="Sulfatase_CS"/>
</dbReference>
<organism evidence="9">
    <name type="scientific">Caldilineaceae bacterium SB0675_bin_29</name>
    <dbReference type="NCBI Taxonomy" id="2605266"/>
    <lineage>
        <taxon>Bacteria</taxon>
        <taxon>Bacillati</taxon>
        <taxon>Chloroflexota</taxon>
        <taxon>Caldilineae</taxon>
        <taxon>Caldilineales</taxon>
        <taxon>Caldilineaceae</taxon>
    </lineage>
</organism>
<dbReference type="Pfam" id="PF00884">
    <property type="entry name" value="Sulfatase"/>
    <property type="match status" value="1"/>
</dbReference>
<comment type="cofactor">
    <cofactor evidence="1">
        <name>Ca(2+)</name>
        <dbReference type="ChEBI" id="CHEBI:29108"/>
    </cofactor>
</comment>
<keyword evidence="5" id="KW-0378">Hydrolase</keyword>
<dbReference type="CDD" id="cd16030">
    <property type="entry name" value="iduronate-2-sulfatase"/>
    <property type="match status" value="1"/>
</dbReference>
<evidence type="ECO:0000256" key="1">
    <source>
        <dbReference type="ARBA" id="ARBA00001913"/>
    </source>
</evidence>
<feature type="region of interest" description="Disordered" evidence="7">
    <location>
        <begin position="61"/>
        <end position="82"/>
    </location>
</feature>
<dbReference type="GO" id="GO:0005737">
    <property type="term" value="C:cytoplasm"/>
    <property type="evidence" value="ECO:0007669"/>
    <property type="project" value="TreeGrafter"/>
</dbReference>
<dbReference type="PANTHER" id="PTHR45953">
    <property type="entry name" value="IDURONATE 2-SULFATASE"/>
    <property type="match status" value="1"/>
</dbReference>
<protein>
    <submittedName>
        <fullName evidence="9">Sulfatase</fullName>
    </submittedName>
</protein>
<gene>
    <name evidence="9" type="ORF">F4148_17450</name>
</gene>
<keyword evidence="3" id="KW-0479">Metal-binding</keyword>
<dbReference type="Gene3D" id="3.40.720.10">
    <property type="entry name" value="Alkaline Phosphatase, subunit A"/>
    <property type="match status" value="1"/>
</dbReference>
<dbReference type="GO" id="GO:0004423">
    <property type="term" value="F:iduronate-2-sulfatase activity"/>
    <property type="evidence" value="ECO:0007669"/>
    <property type="project" value="InterPro"/>
</dbReference>
<dbReference type="SUPFAM" id="SSF53649">
    <property type="entry name" value="Alkaline phosphatase-like"/>
    <property type="match status" value="1"/>
</dbReference>
<dbReference type="InterPro" id="IPR017850">
    <property type="entry name" value="Alkaline_phosphatase_core_sf"/>
</dbReference>
<proteinExistence type="inferred from homology"/>
<evidence type="ECO:0000256" key="3">
    <source>
        <dbReference type="ARBA" id="ARBA00022723"/>
    </source>
</evidence>
<comment type="similarity">
    <text evidence="2">Belongs to the sulfatase family.</text>
</comment>
<dbReference type="PANTHER" id="PTHR45953:SF1">
    <property type="entry name" value="IDURONATE 2-SULFATASE"/>
    <property type="match status" value="1"/>
</dbReference>
<name>A0A6B1G0W1_9CHLR</name>
<evidence type="ECO:0000256" key="4">
    <source>
        <dbReference type="ARBA" id="ARBA00022729"/>
    </source>
</evidence>
<keyword evidence="6" id="KW-0106">Calcium</keyword>
<evidence type="ECO:0000256" key="6">
    <source>
        <dbReference type="ARBA" id="ARBA00022837"/>
    </source>
</evidence>
<accession>A0A6B1G0W1</accession>
<dbReference type="GO" id="GO:0046872">
    <property type="term" value="F:metal ion binding"/>
    <property type="evidence" value="ECO:0007669"/>
    <property type="project" value="UniProtKB-KW"/>
</dbReference>
<evidence type="ECO:0000256" key="7">
    <source>
        <dbReference type="SAM" id="MobiDB-lite"/>
    </source>
</evidence>
<feature type="domain" description="Sulfatase N-terminal" evidence="8">
    <location>
        <begin position="5"/>
        <end position="374"/>
    </location>
</feature>
<dbReference type="EMBL" id="VYDA01000619">
    <property type="protein sequence ID" value="MYH63452.1"/>
    <property type="molecule type" value="Genomic_DNA"/>
</dbReference>
<dbReference type="PROSITE" id="PS00523">
    <property type="entry name" value="SULFATASE_1"/>
    <property type="match status" value="1"/>
</dbReference>
<dbReference type="InterPro" id="IPR035874">
    <property type="entry name" value="IDS"/>
</dbReference>
<evidence type="ECO:0000256" key="2">
    <source>
        <dbReference type="ARBA" id="ARBA00008779"/>
    </source>
</evidence>
<dbReference type="InterPro" id="IPR000917">
    <property type="entry name" value="Sulfatase_N"/>
</dbReference>